<name>A0AAW0FJ11_9APHY</name>
<organism evidence="1 2">
    <name type="scientific">Cerrena zonata</name>
    <dbReference type="NCBI Taxonomy" id="2478898"/>
    <lineage>
        <taxon>Eukaryota</taxon>
        <taxon>Fungi</taxon>
        <taxon>Dikarya</taxon>
        <taxon>Basidiomycota</taxon>
        <taxon>Agaricomycotina</taxon>
        <taxon>Agaricomycetes</taxon>
        <taxon>Polyporales</taxon>
        <taxon>Cerrenaceae</taxon>
        <taxon>Cerrena</taxon>
    </lineage>
</organism>
<reference evidence="1 2" key="1">
    <citation type="submission" date="2022-09" db="EMBL/GenBank/DDBJ databases">
        <authorList>
            <person name="Palmer J.M."/>
        </authorList>
    </citation>
    <scope>NUCLEOTIDE SEQUENCE [LARGE SCALE GENOMIC DNA]</scope>
    <source>
        <strain evidence="1 2">DSM 7382</strain>
    </source>
</reference>
<accession>A0AAW0FJ11</accession>
<dbReference type="EMBL" id="JASBNA010000090">
    <property type="protein sequence ID" value="KAK7677341.1"/>
    <property type="molecule type" value="Genomic_DNA"/>
</dbReference>
<comment type="caution">
    <text evidence="1">The sequence shown here is derived from an EMBL/GenBank/DDBJ whole genome shotgun (WGS) entry which is preliminary data.</text>
</comment>
<keyword evidence="2" id="KW-1185">Reference proteome</keyword>
<gene>
    <name evidence="1" type="ORF">QCA50_019671</name>
</gene>
<dbReference type="AlphaFoldDB" id="A0AAW0FJ11"/>
<evidence type="ECO:0000313" key="2">
    <source>
        <dbReference type="Proteomes" id="UP001385951"/>
    </source>
</evidence>
<dbReference type="Proteomes" id="UP001385951">
    <property type="component" value="Unassembled WGS sequence"/>
</dbReference>
<protein>
    <submittedName>
        <fullName evidence="1">Uncharacterized protein</fullName>
    </submittedName>
</protein>
<proteinExistence type="predicted"/>
<sequence length="202" mass="23000">MLITKQNRDKYTLTISNHIKPYQEIAPNGYCPLDSERYTERHVNIPYQDIPQLTFKSESASRARSHYKVVVTTNTEDVETHIVSSGDSTSAPFTFGRGLITRFGVIEMFMSGSTIRSRTFRHGNDHGYGVITVRVYRLVFARLHPVPIHLPMQDVSFNQQVDGSQLLEDQLDLDYGVTVNSLDCPHSPSATFRFFCFLLPHS</sequence>
<evidence type="ECO:0000313" key="1">
    <source>
        <dbReference type="EMBL" id="KAK7677341.1"/>
    </source>
</evidence>